<comment type="caution">
    <text evidence="2">The sequence shown here is derived from an EMBL/GenBank/DDBJ whole genome shotgun (WGS) entry which is preliminary data.</text>
</comment>
<name>A0ABP7V218_9FLAO</name>
<dbReference type="Proteomes" id="UP001500426">
    <property type="component" value="Unassembled WGS sequence"/>
</dbReference>
<gene>
    <name evidence="2" type="ORF">GCM10022388_25740</name>
</gene>
<reference evidence="3" key="1">
    <citation type="journal article" date="2019" name="Int. J. Syst. Evol. Microbiol.">
        <title>The Global Catalogue of Microorganisms (GCM) 10K type strain sequencing project: providing services to taxonomists for standard genome sequencing and annotation.</title>
        <authorList>
            <consortium name="The Broad Institute Genomics Platform"/>
            <consortium name="The Broad Institute Genome Sequencing Center for Infectious Disease"/>
            <person name="Wu L."/>
            <person name="Ma J."/>
        </authorList>
    </citation>
    <scope>NUCLEOTIDE SEQUENCE [LARGE SCALE GENOMIC DNA]</scope>
    <source>
        <strain evidence="3">JCM 17068</strain>
    </source>
</reference>
<dbReference type="RefSeq" id="WP_345095253.1">
    <property type="nucleotide sequence ID" value="NZ_BAABCS010000021.1"/>
</dbReference>
<sequence>MADLNYSERDYIEKFLGMKSGYVIDFSDRTFQEFVGESTGLDINDKKYHFSSNSKANRLRQFIKVESNYTFGKLLFAFCEYWISKVHIGEIDPRDDEKLYKECLRIAERLKQENIVDNIDSIKPNVDDRDFKLLAKSIKESIEKNEPEVALDRLHTFTFRYLRELCVKHQISFEKSESLNGIFGKYIKFLIENEYIESKMSEKILKYSINIIESFNDIRNNKSFAHDNPVLNYQESLLIFNNVSNTIKFIDSLELRIQKTKEIEQTEWNDLPF</sequence>
<dbReference type="EMBL" id="BAABCS010000021">
    <property type="protein sequence ID" value="GAA4057829.1"/>
    <property type="molecule type" value="Genomic_DNA"/>
</dbReference>
<keyword evidence="3" id="KW-1185">Reference proteome</keyword>
<evidence type="ECO:0000259" key="1">
    <source>
        <dbReference type="Pfam" id="PF14355"/>
    </source>
</evidence>
<dbReference type="InterPro" id="IPR026001">
    <property type="entry name" value="Abi-like_C"/>
</dbReference>
<evidence type="ECO:0000313" key="3">
    <source>
        <dbReference type="Proteomes" id="UP001500426"/>
    </source>
</evidence>
<proteinExistence type="predicted"/>
<organism evidence="2 3">
    <name type="scientific">Flavobacterium chungnamense</name>
    <dbReference type="NCBI Taxonomy" id="706182"/>
    <lineage>
        <taxon>Bacteria</taxon>
        <taxon>Pseudomonadati</taxon>
        <taxon>Bacteroidota</taxon>
        <taxon>Flavobacteriia</taxon>
        <taxon>Flavobacteriales</taxon>
        <taxon>Flavobacteriaceae</taxon>
        <taxon>Flavobacterium</taxon>
    </lineage>
</organism>
<feature type="domain" description="Abortive infection protein-like C-terminal" evidence="1">
    <location>
        <begin position="183"/>
        <end position="250"/>
    </location>
</feature>
<accession>A0ABP7V218</accession>
<dbReference type="Pfam" id="PF14355">
    <property type="entry name" value="Abi_C"/>
    <property type="match status" value="1"/>
</dbReference>
<evidence type="ECO:0000313" key="2">
    <source>
        <dbReference type="EMBL" id="GAA4057829.1"/>
    </source>
</evidence>
<protein>
    <recommendedName>
        <fullName evidence="1">Abortive infection protein-like C-terminal domain-containing protein</fullName>
    </recommendedName>
</protein>